<evidence type="ECO:0000256" key="3">
    <source>
        <dbReference type="PROSITE-ProRule" id="PRU00284"/>
    </source>
</evidence>
<evidence type="ECO:0000256" key="1">
    <source>
        <dbReference type="ARBA" id="ARBA00004370"/>
    </source>
</evidence>
<name>A0A364NQC9_9GAMM</name>
<dbReference type="SMART" id="SM00283">
    <property type="entry name" value="MA"/>
    <property type="match status" value="1"/>
</dbReference>
<dbReference type="PANTHER" id="PTHR32089:SF70">
    <property type="entry name" value="ENERGY TAXIS MODULATING METHYL ACCEPTING SENSORY TRANSDUCER"/>
    <property type="match status" value="1"/>
</dbReference>
<comment type="subcellular location">
    <subcellularLocation>
        <location evidence="1">Membrane</location>
    </subcellularLocation>
</comment>
<dbReference type="SUPFAM" id="SSF58104">
    <property type="entry name" value="Methyl-accepting chemotaxis protein (MCP) signaling domain"/>
    <property type="match status" value="1"/>
</dbReference>
<proteinExistence type="predicted"/>
<dbReference type="GO" id="GO:0006935">
    <property type="term" value="P:chemotaxis"/>
    <property type="evidence" value="ECO:0007669"/>
    <property type="project" value="UniProtKB-ARBA"/>
</dbReference>
<dbReference type="InterPro" id="IPR025991">
    <property type="entry name" value="Chemoreceptor_zinc-bind_dom"/>
</dbReference>
<dbReference type="PROSITE" id="PS50111">
    <property type="entry name" value="CHEMOTAXIS_TRANSDUC_2"/>
    <property type="match status" value="1"/>
</dbReference>
<dbReference type="GO" id="GO:0016020">
    <property type="term" value="C:membrane"/>
    <property type="evidence" value="ECO:0007669"/>
    <property type="project" value="UniProtKB-SubCell"/>
</dbReference>
<keyword evidence="4" id="KW-0175">Coiled coil</keyword>
<dbReference type="Pfam" id="PF13682">
    <property type="entry name" value="CZB"/>
    <property type="match status" value="1"/>
</dbReference>
<reference evidence="6 7" key="1">
    <citation type="submission" date="2018-06" db="EMBL/GenBank/DDBJ databases">
        <title>Nitrincola tibetense sp. nov., isolated from Lake XuguoCo on Tibetan Plateau.</title>
        <authorList>
            <person name="Xing P."/>
        </authorList>
    </citation>
    <scope>NUCLEOTIDE SEQUENCE [LARGE SCALE GENOMIC DNA]</scope>
    <source>
        <strain evidence="7">xg18</strain>
    </source>
</reference>
<organism evidence="6 7">
    <name type="scientific">Nitrincola tibetensis</name>
    <dbReference type="NCBI Taxonomy" id="2219697"/>
    <lineage>
        <taxon>Bacteria</taxon>
        <taxon>Pseudomonadati</taxon>
        <taxon>Pseudomonadota</taxon>
        <taxon>Gammaproteobacteria</taxon>
        <taxon>Oceanospirillales</taxon>
        <taxon>Oceanospirillaceae</taxon>
        <taxon>Nitrincola</taxon>
    </lineage>
</organism>
<dbReference type="OrthoDB" id="9808588at2"/>
<keyword evidence="2 3" id="KW-0807">Transducer</keyword>
<evidence type="ECO:0000256" key="2">
    <source>
        <dbReference type="ARBA" id="ARBA00023224"/>
    </source>
</evidence>
<dbReference type="GO" id="GO:0007165">
    <property type="term" value="P:signal transduction"/>
    <property type="evidence" value="ECO:0007669"/>
    <property type="project" value="UniProtKB-KW"/>
</dbReference>
<evidence type="ECO:0000256" key="4">
    <source>
        <dbReference type="SAM" id="Coils"/>
    </source>
</evidence>
<dbReference type="EMBL" id="QKRX01000002">
    <property type="protein sequence ID" value="RAU19286.1"/>
    <property type="molecule type" value="Genomic_DNA"/>
</dbReference>
<dbReference type="Pfam" id="PF00015">
    <property type="entry name" value="MCPsignal"/>
    <property type="match status" value="1"/>
</dbReference>
<protein>
    <submittedName>
        <fullName evidence="6">Chemotaxis protein</fullName>
    </submittedName>
</protein>
<evidence type="ECO:0000259" key="5">
    <source>
        <dbReference type="PROSITE" id="PS50111"/>
    </source>
</evidence>
<sequence length="360" mass="39892">MWFNKNNAVIEQLQSQLVAEREMHLLEINELKELLDQKEATLQSLRSIGDDTSQIIACQLQGGSMLETIRQGLASTAEQLVEERKSLKHLDNVFDQTRTALSTLSQRANNINTYASKSMDAAIVLDKTANSINHFVSSIKEISDQTNLLALNAAIEAARAGEAGRGFAVVADEVRQLAVKAGDASGQIESLVRLVLQQADEIKKLVEQNQLSATDVSASSTQIDGVVDEVLARSEHMQKIISNATTAAFLNTVKLDHAVWKNQIYQHVEAEAFTQPVNAHTECRLGKWYFEGYGARKYAHLQSFKELDQPHKQVHQSGRLALEAGKNQDTASMVRHLKTMESASQRVVGCIDRLMQDVQN</sequence>
<evidence type="ECO:0000313" key="7">
    <source>
        <dbReference type="Proteomes" id="UP000250744"/>
    </source>
</evidence>
<comment type="caution">
    <text evidence="6">The sequence shown here is derived from an EMBL/GenBank/DDBJ whole genome shotgun (WGS) entry which is preliminary data.</text>
</comment>
<dbReference type="Proteomes" id="UP000250744">
    <property type="component" value="Unassembled WGS sequence"/>
</dbReference>
<dbReference type="InterPro" id="IPR004089">
    <property type="entry name" value="MCPsignal_dom"/>
</dbReference>
<dbReference type="Gene3D" id="1.20.120.30">
    <property type="entry name" value="Aspartate receptor, ligand-binding domain"/>
    <property type="match status" value="1"/>
</dbReference>
<gene>
    <name evidence="6" type="ORF">DN062_03210</name>
</gene>
<evidence type="ECO:0000313" key="6">
    <source>
        <dbReference type="EMBL" id="RAU19286.1"/>
    </source>
</evidence>
<dbReference type="RefSeq" id="WP_112157475.1">
    <property type="nucleotide sequence ID" value="NZ_QKRX01000002.1"/>
</dbReference>
<feature type="coiled-coil region" evidence="4">
    <location>
        <begin position="21"/>
        <end position="48"/>
    </location>
</feature>
<dbReference type="AlphaFoldDB" id="A0A364NQC9"/>
<dbReference type="Gene3D" id="6.10.250.3200">
    <property type="match status" value="1"/>
</dbReference>
<feature type="domain" description="Methyl-accepting transducer" evidence="5">
    <location>
        <begin position="30"/>
        <end position="272"/>
    </location>
</feature>
<keyword evidence="7" id="KW-1185">Reference proteome</keyword>
<dbReference type="PANTHER" id="PTHR32089">
    <property type="entry name" value="METHYL-ACCEPTING CHEMOTAXIS PROTEIN MCPB"/>
    <property type="match status" value="1"/>
</dbReference>
<accession>A0A364NQC9</accession>